<keyword evidence="14" id="KW-1185">Reference proteome</keyword>
<evidence type="ECO:0000256" key="6">
    <source>
        <dbReference type="ARBA" id="ARBA00022984"/>
    </source>
</evidence>
<keyword evidence="1 10" id="KW-1003">Cell membrane</keyword>
<feature type="binding site" evidence="10">
    <location>
        <position position="356"/>
    </location>
    <ligand>
        <name>UDP-N-acetyl-alpha-D-glucosamine</name>
        <dbReference type="ChEBI" id="CHEBI:57705"/>
    </ligand>
</feature>
<evidence type="ECO:0000256" key="4">
    <source>
        <dbReference type="ARBA" id="ARBA00022679"/>
    </source>
</evidence>
<evidence type="ECO:0000313" key="14">
    <source>
        <dbReference type="Proteomes" id="UP000018731"/>
    </source>
</evidence>
<dbReference type="UniPathway" id="UPA00219"/>
<comment type="catalytic activity">
    <reaction evidence="10">
        <text>di-trans,octa-cis-undecaprenyl diphospho-N-acetyl-alpha-D-muramoyl-L-alanyl-D-glutamyl-meso-2,6-diaminopimeloyl-D-alanyl-D-alanine + UDP-N-acetyl-alpha-D-glucosamine = di-trans,octa-cis-undecaprenyl diphospho-[N-acetyl-alpha-D-glucosaminyl-(1-&gt;4)]-N-acetyl-alpha-D-muramoyl-L-alanyl-D-glutamyl-meso-2,6-diaminopimeloyl-D-alanyl-D-alanine + UDP + H(+)</text>
        <dbReference type="Rhea" id="RHEA:31227"/>
        <dbReference type="ChEBI" id="CHEBI:15378"/>
        <dbReference type="ChEBI" id="CHEBI:57705"/>
        <dbReference type="ChEBI" id="CHEBI:58223"/>
        <dbReference type="ChEBI" id="CHEBI:61387"/>
        <dbReference type="ChEBI" id="CHEBI:61388"/>
        <dbReference type="EC" id="2.4.1.227"/>
    </reaction>
</comment>
<feature type="binding site" evidence="10">
    <location>
        <begin position="10"/>
        <end position="12"/>
    </location>
    <ligand>
        <name>UDP-N-acetyl-alpha-D-glucosamine</name>
        <dbReference type="ChEBI" id="CHEBI:57705"/>
    </ligand>
</feature>
<evidence type="ECO:0000259" key="11">
    <source>
        <dbReference type="Pfam" id="PF03033"/>
    </source>
</evidence>
<dbReference type="GO" id="GO:0051301">
    <property type="term" value="P:cell division"/>
    <property type="evidence" value="ECO:0007669"/>
    <property type="project" value="UniProtKB-KW"/>
</dbReference>
<evidence type="ECO:0000256" key="7">
    <source>
        <dbReference type="ARBA" id="ARBA00023136"/>
    </source>
</evidence>
<dbReference type="eggNOG" id="COG0707">
    <property type="taxonomic scope" value="Bacteria"/>
</dbReference>
<proteinExistence type="inferred from homology"/>
<feature type="domain" description="Glycosyltransferase family 28 N-terminal" evidence="11">
    <location>
        <begin position="120"/>
        <end position="208"/>
    </location>
</feature>
<evidence type="ECO:0000256" key="1">
    <source>
        <dbReference type="ARBA" id="ARBA00022475"/>
    </source>
</evidence>
<protein>
    <recommendedName>
        <fullName evidence="10">UDP-N-acetylglucosamine--N-acetylmuramyl-(pentapeptide) pyrophosphoryl-undecaprenol N-acetylglucosamine transferase</fullName>
        <ecNumber evidence="10">2.4.1.227</ecNumber>
    </recommendedName>
    <alternativeName>
        <fullName evidence="10">Undecaprenyl-PP-MurNAc-pentapeptide-UDPGlcNAc GlcNAc transferase</fullName>
    </alternativeName>
</protein>
<comment type="pathway">
    <text evidence="10">Cell wall biogenesis; peptidoglycan biosynthesis.</text>
</comment>
<evidence type="ECO:0000259" key="12">
    <source>
        <dbReference type="Pfam" id="PF04101"/>
    </source>
</evidence>
<comment type="similarity">
    <text evidence="10">Belongs to the glycosyltransferase 28 family. MurG subfamily.</text>
</comment>
<dbReference type="GO" id="GO:0071555">
    <property type="term" value="P:cell wall organization"/>
    <property type="evidence" value="ECO:0007669"/>
    <property type="project" value="UniProtKB-KW"/>
</dbReference>
<evidence type="ECO:0000256" key="3">
    <source>
        <dbReference type="ARBA" id="ARBA00022676"/>
    </source>
</evidence>
<dbReference type="PATRIC" id="fig|1357400.3.peg.208"/>
<dbReference type="CDD" id="cd03785">
    <property type="entry name" value="GT28_MurG"/>
    <property type="match status" value="1"/>
</dbReference>
<dbReference type="InterPro" id="IPR006009">
    <property type="entry name" value="GlcNAc_MurG"/>
</dbReference>
<dbReference type="GO" id="GO:0051991">
    <property type="term" value="F:UDP-N-acetyl-D-glucosamine:N-acetylmuramoyl-L-alanyl-D-glutamyl-meso-2,6-diaminopimelyl-D-alanyl-D-alanine-diphosphoundecaprenol 4-beta-N-acetylglucosaminlytransferase activity"/>
    <property type="evidence" value="ECO:0007669"/>
    <property type="project" value="RHEA"/>
</dbReference>
<evidence type="ECO:0000256" key="10">
    <source>
        <dbReference type="HAMAP-Rule" id="MF_00033"/>
    </source>
</evidence>
<comment type="function">
    <text evidence="10">Cell wall formation. Catalyzes the transfer of a GlcNAc subunit on undecaprenyl-pyrophosphoryl-MurNAc-pentapeptide (lipid intermediate I) to form undecaprenyl-pyrophosphoryl-MurNAc-(pentapeptide)GlcNAc (lipid intermediate II).</text>
</comment>
<dbReference type="SUPFAM" id="SSF53756">
    <property type="entry name" value="UDP-Glycosyltransferase/glycogen phosphorylase"/>
    <property type="match status" value="2"/>
</dbReference>
<keyword evidence="4 10" id="KW-0808">Transferase</keyword>
<dbReference type="HOGENOM" id="CLU_037404_2_1_7"/>
<dbReference type="GO" id="GO:0005886">
    <property type="term" value="C:plasma membrane"/>
    <property type="evidence" value="ECO:0007669"/>
    <property type="project" value="UniProtKB-SubCell"/>
</dbReference>
<dbReference type="GO" id="GO:0009252">
    <property type="term" value="P:peptidoglycan biosynthetic process"/>
    <property type="evidence" value="ECO:0007669"/>
    <property type="project" value="UniProtKB-UniRule"/>
</dbReference>
<evidence type="ECO:0000256" key="8">
    <source>
        <dbReference type="ARBA" id="ARBA00023306"/>
    </source>
</evidence>
<dbReference type="HAMAP" id="MF_00033">
    <property type="entry name" value="MurG"/>
    <property type="match status" value="1"/>
</dbReference>
<evidence type="ECO:0000313" key="13">
    <source>
        <dbReference type="EMBL" id="ETD24805.1"/>
    </source>
</evidence>
<dbReference type="PANTHER" id="PTHR21015:SF22">
    <property type="entry name" value="GLYCOSYLTRANSFERASE"/>
    <property type="match status" value="1"/>
</dbReference>
<dbReference type="Gene3D" id="3.40.50.2000">
    <property type="entry name" value="Glycogen Phosphorylase B"/>
    <property type="match status" value="3"/>
</dbReference>
<accession>V8CCQ6</accession>
<gene>
    <name evidence="10" type="primary">murG</name>
    <name evidence="13" type="ORF">HMPREF2086_00139</name>
</gene>
<dbReference type="GO" id="GO:0005975">
    <property type="term" value="P:carbohydrate metabolic process"/>
    <property type="evidence" value="ECO:0007669"/>
    <property type="project" value="InterPro"/>
</dbReference>
<evidence type="ECO:0000256" key="5">
    <source>
        <dbReference type="ARBA" id="ARBA00022960"/>
    </source>
</evidence>
<feature type="binding site" evidence="10">
    <location>
        <position position="243"/>
    </location>
    <ligand>
        <name>UDP-N-acetyl-alpha-D-glucosamine</name>
        <dbReference type="ChEBI" id="CHEBI:57705"/>
    </ligand>
</feature>
<dbReference type="GO" id="GO:0050511">
    <property type="term" value="F:undecaprenyldiphospho-muramoylpentapeptide beta-N-acetylglucosaminyltransferase activity"/>
    <property type="evidence" value="ECO:0007669"/>
    <property type="project" value="UniProtKB-UniRule"/>
</dbReference>
<dbReference type="RefSeq" id="WP_023926807.1">
    <property type="nucleotide sequence ID" value="NZ_KI669454.1"/>
</dbReference>
<comment type="subcellular location">
    <subcellularLocation>
        <location evidence="10">Cell membrane</location>
        <topology evidence="10">Peripheral membrane protein</topology>
        <orientation evidence="10">Cytoplasmic side</orientation>
    </subcellularLocation>
</comment>
<keyword evidence="3 10" id="KW-0328">Glycosyltransferase</keyword>
<evidence type="ECO:0000256" key="9">
    <source>
        <dbReference type="ARBA" id="ARBA00023316"/>
    </source>
</evidence>
<feature type="binding site" evidence="10">
    <location>
        <position position="190"/>
    </location>
    <ligand>
        <name>UDP-N-acetyl-alpha-D-glucosamine</name>
        <dbReference type="ChEBI" id="CHEBI:57705"/>
    </ligand>
</feature>
<organism evidence="13 14">
    <name type="scientific">Helicobacter macacae MIT 99-5501</name>
    <dbReference type="NCBI Taxonomy" id="1357400"/>
    <lineage>
        <taxon>Bacteria</taxon>
        <taxon>Pseudomonadati</taxon>
        <taxon>Campylobacterota</taxon>
        <taxon>Epsilonproteobacteria</taxon>
        <taxon>Campylobacterales</taxon>
        <taxon>Helicobacteraceae</taxon>
        <taxon>Helicobacter</taxon>
    </lineage>
</organism>
<dbReference type="AlphaFoldDB" id="V8CCQ6"/>
<keyword evidence="2 10" id="KW-0132">Cell division</keyword>
<reference evidence="13 14" key="1">
    <citation type="journal article" date="2014" name="Genome Announc.">
        <title>Draft genome sequences of six enterohepatic helicobacter species isolated from humans and one from rhesus macaques.</title>
        <authorList>
            <person name="Shen Z."/>
            <person name="Sheh A."/>
            <person name="Young S.K."/>
            <person name="Abouelliel A."/>
            <person name="Ward D.V."/>
            <person name="Earl A.M."/>
            <person name="Fox J.G."/>
        </authorList>
    </citation>
    <scope>NUCLEOTIDE SEQUENCE [LARGE SCALE GENOMIC DNA]</scope>
    <source>
        <strain evidence="13 14">MIT 99-5501</strain>
    </source>
</reference>
<comment type="caution">
    <text evidence="13">The sequence shown here is derived from an EMBL/GenBank/DDBJ whole genome shotgun (WGS) entry which is preliminary data.</text>
</comment>
<dbReference type="EC" id="2.4.1.227" evidence="10"/>
<dbReference type="PANTHER" id="PTHR21015">
    <property type="entry name" value="UDP-N-ACETYLGLUCOSAMINE--N-ACETYLMURAMYL-(PENTAPEPTIDE) PYROPHOSPHORYL-UNDECAPRENOL N-ACETYLGLUCOSAMINE TRANSFERASE 1"/>
    <property type="match status" value="1"/>
</dbReference>
<keyword evidence="6 10" id="KW-0573">Peptidoglycan synthesis</keyword>
<name>V8CCQ6_9HELI</name>
<dbReference type="EMBL" id="AZJI01000001">
    <property type="protein sequence ID" value="ETD24805.1"/>
    <property type="molecule type" value="Genomic_DNA"/>
</dbReference>
<dbReference type="Pfam" id="PF03033">
    <property type="entry name" value="Glyco_transf_28"/>
    <property type="match status" value="1"/>
</dbReference>
<dbReference type="InterPro" id="IPR004276">
    <property type="entry name" value="GlycoTrans_28_N"/>
</dbReference>
<keyword evidence="8 10" id="KW-0131">Cell cycle</keyword>
<sequence length="449" mass="48354">MALLITGGGTGGHLAIAQTLGEELAKRKGQNDSLVEVVYVGSISGQDKQWFEIDSPLGDSFLQSPNCASLRCMYDTPHSHSEEIAKSNTANARISSKNAKSDGADTKALDSHKKSIFSATYFLSTSGVVDKRGIAKILSLLHHLKSLKTIRTIFTKHDVKAVISVGGFSAAPASIGAIVFGKPLFIHEQNAIKGRLNALLSPFAKRVFSSFGKNRVPYPIKSQAREKARVRTEIKTIAFIGGSQGARTINHLAISLAPTLLSLGFRIIHQCGQNELESTKAKYAEIGIGTCTQTEAHSDVDNKKLELFGFSTDILSHLESADICIGRAGASSVWENAALGLPMIYVPYPYAASNHQVHNAEFFASKGLGLVLVESKNNTSQKDAQEKARKQAQKQAQIEAMKDRILEYIASFGSSEGKNALESISKSLISLAKQDGAKLIVDEILGELN</sequence>
<keyword evidence="7 10" id="KW-0472">Membrane</keyword>
<dbReference type="OrthoDB" id="9808936at2"/>
<evidence type="ECO:0000256" key="2">
    <source>
        <dbReference type="ARBA" id="ARBA00022618"/>
    </source>
</evidence>
<dbReference type="InterPro" id="IPR007235">
    <property type="entry name" value="Glyco_trans_28_C"/>
</dbReference>
<keyword evidence="9 10" id="KW-0961">Cell wall biogenesis/degradation</keyword>
<dbReference type="GO" id="GO:0008360">
    <property type="term" value="P:regulation of cell shape"/>
    <property type="evidence" value="ECO:0007669"/>
    <property type="project" value="UniProtKB-KW"/>
</dbReference>
<keyword evidence="5 10" id="KW-0133">Cell shape</keyword>
<dbReference type="Pfam" id="PF04101">
    <property type="entry name" value="Glyco_tran_28_C"/>
    <property type="match status" value="1"/>
</dbReference>
<comment type="caution">
    <text evidence="10">Lacks conserved residue(s) required for the propagation of feature annotation.</text>
</comment>
<dbReference type="STRING" id="1357400.HMPREF2086_00139"/>
<feature type="domain" description="Glycosyl transferase family 28 C-terminal" evidence="12">
    <location>
        <begin position="236"/>
        <end position="403"/>
    </location>
</feature>
<dbReference type="Proteomes" id="UP000018731">
    <property type="component" value="Unassembled WGS sequence"/>
</dbReference>